<comment type="catalytic activity">
    <reaction evidence="8">
        <text>N-terminal S-1,2-diacyl-sn-glyceryl-L-cysteinyl-[lipoprotein] + a glycerophospholipid = N-acyl-S-1,2-diacyl-sn-glyceryl-L-cysteinyl-[lipoprotein] + a 2-acyl-sn-glycero-3-phospholipid + H(+)</text>
        <dbReference type="Rhea" id="RHEA:48228"/>
        <dbReference type="Rhea" id="RHEA-COMP:14681"/>
        <dbReference type="Rhea" id="RHEA-COMP:14684"/>
        <dbReference type="ChEBI" id="CHEBI:15378"/>
        <dbReference type="ChEBI" id="CHEBI:136912"/>
        <dbReference type="ChEBI" id="CHEBI:140656"/>
        <dbReference type="ChEBI" id="CHEBI:140657"/>
        <dbReference type="ChEBI" id="CHEBI:140660"/>
        <dbReference type="EC" id="2.3.1.269"/>
    </reaction>
</comment>
<dbReference type="Pfam" id="PF00795">
    <property type="entry name" value="CN_hydrolase"/>
    <property type="match status" value="1"/>
</dbReference>
<dbReference type="EMBL" id="NOZQ01000169">
    <property type="protein sequence ID" value="OYD14631.1"/>
    <property type="molecule type" value="Genomic_DNA"/>
</dbReference>
<accession>A0A235BQX1</accession>
<name>A0A235BQX1_UNCW3</name>
<feature type="transmembrane region" description="Helical" evidence="8">
    <location>
        <begin position="56"/>
        <end position="78"/>
    </location>
</feature>
<dbReference type="InterPro" id="IPR036526">
    <property type="entry name" value="C-N_Hydrolase_sf"/>
</dbReference>
<dbReference type="PANTHER" id="PTHR38686">
    <property type="entry name" value="APOLIPOPROTEIN N-ACYLTRANSFERASE"/>
    <property type="match status" value="1"/>
</dbReference>
<keyword evidence="3 8" id="KW-0808">Transferase</keyword>
<comment type="subcellular location">
    <subcellularLocation>
        <location evidence="1 8">Cell membrane</location>
        <topology evidence="1 8">Multi-pass membrane protein</topology>
    </subcellularLocation>
</comment>
<evidence type="ECO:0000256" key="2">
    <source>
        <dbReference type="ARBA" id="ARBA00022475"/>
    </source>
</evidence>
<feature type="transmembrane region" description="Helical" evidence="8">
    <location>
        <begin position="16"/>
        <end position="44"/>
    </location>
</feature>
<evidence type="ECO:0000256" key="3">
    <source>
        <dbReference type="ARBA" id="ARBA00022679"/>
    </source>
</evidence>
<dbReference type="GO" id="GO:0042158">
    <property type="term" value="P:lipoprotein biosynthetic process"/>
    <property type="evidence" value="ECO:0007669"/>
    <property type="project" value="UniProtKB-UniRule"/>
</dbReference>
<dbReference type="NCBIfam" id="TIGR00546">
    <property type="entry name" value="lnt"/>
    <property type="match status" value="1"/>
</dbReference>
<proteinExistence type="inferred from homology"/>
<dbReference type="InterPro" id="IPR004563">
    <property type="entry name" value="Apolipo_AcylTrfase"/>
</dbReference>
<dbReference type="InterPro" id="IPR045378">
    <property type="entry name" value="LNT_N"/>
</dbReference>
<evidence type="ECO:0000256" key="5">
    <source>
        <dbReference type="ARBA" id="ARBA00022989"/>
    </source>
</evidence>
<keyword evidence="7 8" id="KW-0012">Acyltransferase</keyword>
<keyword evidence="6 8" id="KW-0472">Membrane</keyword>
<protein>
    <recommendedName>
        <fullName evidence="8">Apolipoprotein N-acyltransferase</fullName>
        <shortName evidence="8">ALP N-acyltransferase</shortName>
        <ecNumber evidence="8">2.3.1.269</ecNumber>
    </recommendedName>
</protein>
<evidence type="ECO:0000259" key="9">
    <source>
        <dbReference type="PROSITE" id="PS50263"/>
    </source>
</evidence>
<dbReference type="EC" id="2.3.1.269" evidence="8"/>
<comment type="pathway">
    <text evidence="8">Protein modification; lipoprotein biosynthesis (N-acyl transfer).</text>
</comment>
<feature type="transmembrane region" description="Helical" evidence="8">
    <location>
        <begin position="84"/>
        <end position="105"/>
    </location>
</feature>
<dbReference type="InterPro" id="IPR003010">
    <property type="entry name" value="C-N_Hydrolase"/>
</dbReference>
<evidence type="ECO:0000256" key="4">
    <source>
        <dbReference type="ARBA" id="ARBA00022692"/>
    </source>
</evidence>
<dbReference type="HAMAP" id="MF_01148">
    <property type="entry name" value="Lnt"/>
    <property type="match status" value="1"/>
</dbReference>
<keyword evidence="5 8" id="KW-1133">Transmembrane helix</keyword>
<dbReference type="UniPathway" id="UPA00666"/>
<organism evidence="10 11">
    <name type="scientific">candidate division WOR-3 bacterium JGI_Cruoil_03_44_89</name>
    <dbReference type="NCBI Taxonomy" id="1973748"/>
    <lineage>
        <taxon>Bacteria</taxon>
        <taxon>Bacteria division WOR-3</taxon>
    </lineage>
</organism>
<dbReference type="Pfam" id="PF20154">
    <property type="entry name" value="LNT_N"/>
    <property type="match status" value="1"/>
</dbReference>
<feature type="transmembrane region" description="Helical" evidence="8">
    <location>
        <begin position="156"/>
        <end position="180"/>
    </location>
</feature>
<evidence type="ECO:0000256" key="8">
    <source>
        <dbReference type="HAMAP-Rule" id="MF_01148"/>
    </source>
</evidence>
<dbReference type="GO" id="GO:0005886">
    <property type="term" value="C:plasma membrane"/>
    <property type="evidence" value="ECO:0007669"/>
    <property type="project" value="UniProtKB-SubCell"/>
</dbReference>
<dbReference type="Proteomes" id="UP000215215">
    <property type="component" value="Unassembled WGS sequence"/>
</dbReference>
<keyword evidence="2 8" id="KW-1003">Cell membrane</keyword>
<dbReference type="GO" id="GO:0016410">
    <property type="term" value="F:N-acyltransferase activity"/>
    <property type="evidence" value="ECO:0007669"/>
    <property type="project" value="UniProtKB-UniRule"/>
</dbReference>
<reference evidence="10 11" key="1">
    <citation type="submission" date="2017-07" db="EMBL/GenBank/DDBJ databases">
        <title>Recovery of genomes from metagenomes via a dereplication, aggregation, and scoring strategy.</title>
        <authorList>
            <person name="Sieber C.M."/>
            <person name="Probst A.J."/>
            <person name="Sharrar A."/>
            <person name="Thomas B.C."/>
            <person name="Hess M."/>
            <person name="Tringe S.G."/>
            <person name="Banfield J.F."/>
        </authorList>
    </citation>
    <scope>NUCLEOTIDE SEQUENCE [LARGE SCALE GENOMIC DNA]</scope>
    <source>
        <strain evidence="10">JGI_Cruoil_03_44_89</strain>
    </source>
</reference>
<feature type="domain" description="CN hydrolase" evidence="9">
    <location>
        <begin position="225"/>
        <end position="470"/>
    </location>
</feature>
<dbReference type="PANTHER" id="PTHR38686:SF1">
    <property type="entry name" value="APOLIPOPROTEIN N-ACYLTRANSFERASE"/>
    <property type="match status" value="1"/>
</dbReference>
<comment type="similarity">
    <text evidence="8">Belongs to the CN hydrolase family. Apolipoprotein N-acyltransferase subfamily.</text>
</comment>
<gene>
    <name evidence="8 10" type="primary">lnt</name>
    <name evidence="10" type="ORF">CH333_07540</name>
</gene>
<feature type="transmembrane region" description="Helical" evidence="8">
    <location>
        <begin position="483"/>
        <end position="502"/>
    </location>
</feature>
<evidence type="ECO:0000256" key="7">
    <source>
        <dbReference type="ARBA" id="ARBA00023315"/>
    </source>
</evidence>
<keyword evidence="4 8" id="KW-0812">Transmembrane</keyword>
<evidence type="ECO:0000256" key="1">
    <source>
        <dbReference type="ARBA" id="ARBA00004651"/>
    </source>
</evidence>
<evidence type="ECO:0000313" key="10">
    <source>
        <dbReference type="EMBL" id="OYD14631.1"/>
    </source>
</evidence>
<feature type="transmembrane region" description="Helical" evidence="8">
    <location>
        <begin position="117"/>
        <end position="136"/>
    </location>
</feature>
<dbReference type="Gene3D" id="3.60.110.10">
    <property type="entry name" value="Carbon-nitrogen hydrolase"/>
    <property type="match status" value="1"/>
</dbReference>
<comment type="caution">
    <text evidence="10">The sequence shown here is derived from an EMBL/GenBank/DDBJ whole genome shotgun (WGS) entry which is preliminary data.</text>
</comment>
<sequence>MQRHIQKSEISPPLGILLSVVSGLLLFSSFVYFPYLSFISFIPLLFLIDASSPAKLFFYGLLAGFTLYIPLLSFVLVMEVPIRFYLYLGVFLLWLYLSLYYGLWCSITKIILERSGSFGWISSIVLFVSLEFLRSLTREIGFPWGTIGYTLVPQKYLIQIADVTGIAGLSFLVIFTNVVLYNSFKRPVLIILPILIFSGVMGYSRCRIESLQKLQFTTRNQGTKITVLVVQPNISPDIKRRVEMNTRKRVLKKASQTEPQTDLIVWPESALPGYMIEGGEPERITRQIADSLRVPILMGGSRISFEEKRTKVYNSAFLVEPHKGITEFYDKIYLVPFGERLPLDEFFPALQKLEFGQGRFSPGERRTLFTVNGMRFGVLICFESIFPRHVRKLVKEGADFMVNITDDSWFGRTFGPYEHARMAVLRAVETRRTFVRCGNTGISYIATPEGEIKHRTELFEEAVISDDIYPGSTETPYTKYGDVFSYIMLIIAVICITGAVYGRRTSRY</sequence>
<keyword evidence="10" id="KW-0449">Lipoprotein</keyword>
<dbReference type="SUPFAM" id="SSF56317">
    <property type="entry name" value="Carbon-nitrogen hydrolase"/>
    <property type="match status" value="1"/>
</dbReference>
<dbReference type="AlphaFoldDB" id="A0A235BQX1"/>
<evidence type="ECO:0000256" key="6">
    <source>
        <dbReference type="ARBA" id="ARBA00023136"/>
    </source>
</evidence>
<evidence type="ECO:0000313" key="11">
    <source>
        <dbReference type="Proteomes" id="UP000215215"/>
    </source>
</evidence>
<comment type="function">
    <text evidence="8">Catalyzes the phospholipid dependent N-acylation of the N-terminal cysteine of apolipoprotein, the last step in lipoprotein maturation.</text>
</comment>
<feature type="transmembrane region" description="Helical" evidence="8">
    <location>
        <begin position="187"/>
        <end position="204"/>
    </location>
</feature>
<dbReference type="PROSITE" id="PS50263">
    <property type="entry name" value="CN_HYDROLASE"/>
    <property type="match status" value="1"/>
</dbReference>
<dbReference type="CDD" id="cd07571">
    <property type="entry name" value="ALP_N-acyl_transferase"/>
    <property type="match status" value="1"/>
</dbReference>